<keyword evidence="3" id="KW-1185">Reference proteome</keyword>
<dbReference type="EMBL" id="BJNG01000038">
    <property type="protein sequence ID" value="GEC21902.1"/>
    <property type="molecule type" value="Genomic_DNA"/>
</dbReference>
<name>A0A4Y3WSQ7_9PSEU</name>
<dbReference type="Pfam" id="PF26427">
    <property type="entry name" value="HR_L37"/>
    <property type="match status" value="1"/>
</dbReference>
<organism evidence="2 3">
    <name type="scientific">Pseudonocardia hydrocarbonoxydans</name>
    <dbReference type="NCBI Taxonomy" id="76726"/>
    <lineage>
        <taxon>Bacteria</taxon>
        <taxon>Bacillati</taxon>
        <taxon>Actinomycetota</taxon>
        <taxon>Actinomycetes</taxon>
        <taxon>Pseudonocardiales</taxon>
        <taxon>Pseudonocardiaceae</taxon>
        <taxon>Pseudonocardia</taxon>
    </lineage>
</organism>
<sequence length="66" mass="7277">MLDGVTGQLRVLGQQLAQGGHRRQSITCDAGPSSHDRVREGTMSKRARKRRDRKKGGANHGKRPNT</sequence>
<feature type="compositionally biased region" description="Basic and acidic residues" evidence="1">
    <location>
        <begin position="34"/>
        <end position="43"/>
    </location>
</feature>
<dbReference type="AlphaFoldDB" id="A0A4Y3WSQ7"/>
<reference evidence="2 3" key="1">
    <citation type="submission" date="2019-06" db="EMBL/GenBank/DDBJ databases">
        <title>Whole genome shotgun sequence of Pseudonocardia hydrocarbonoxydans NBRC 14498.</title>
        <authorList>
            <person name="Hosoyama A."/>
            <person name="Uohara A."/>
            <person name="Ohji S."/>
            <person name="Ichikawa N."/>
        </authorList>
    </citation>
    <scope>NUCLEOTIDE SEQUENCE [LARGE SCALE GENOMIC DNA]</scope>
    <source>
        <strain evidence="2 3">NBRC 14498</strain>
    </source>
</reference>
<feature type="compositionally biased region" description="Basic residues" evidence="1">
    <location>
        <begin position="45"/>
        <end position="66"/>
    </location>
</feature>
<evidence type="ECO:0000313" key="2">
    <source>
        <dbReference type="EMBL" id="GEC21902.1"/>
    </source>
</evidence>
<feature type="region of interest" description="Disordered" evidence="1">
    <location>
        <begin position="15"/>
        <end position="66"/>
    </location>
</feature>
<dbReference type="Proteomes" id="UP000320338">
    <property type="component" value="Unassembled WGS sequence"/>
</dbReference>
<evidence type="ECO:0000313" key="3">
    <source>
        <dbReference type="Proteomes" id="UP000320338"/>
    </source>
</evidence>
<proteinExistence type="predicted"/>
<accession>A0A4Y3WSQ7</accession>
<dbReference type="InterPro" id="IPR058090">
    <property type="entry name" value="bL37_actino"/>
</dbReference>
<evidence type="ECO:0000256" key="1">
    <source>
        <dbReference type="SAM" id="MobiDB-lite"/>
    </source>
</evidence>
<gene>
    <name evidence="2" type="ORF">PHY01_41850</name>
</gene>
<dbReference type="NCBIfam" id="NF047428">
    <property type="entry name" value="ribo_Myco_bL37"/>
    <property type="match status" value="1"/>
</dbReference>
<comment type="caution">
    <text evidence="2">The sequence shown here is derived from an EMBL/GenBank/DDBJ whole genome shotgun (WGS) entry which is preliminary data.</text>
</comment>
<protein>
    <submittedName>
        <fullName evidence="2">Uncharacterized protein</fullName>
    </submittedName>
</protein>